<gene>
    <name evidence="1" type="ORF">HPB47_007916</name>
</gene>
<protein>
    <submittedName>
        <fullName evidence="1">Uncharacterized protein</fullName>
    </submittedName>
</protein>
<reference evidence="1 2" key="1">
    <citation type="journal article" date="2020" name="Cell">
        <title>Large-Scale Comparative Analyses of Tick Genomes Elucidate Their Genetic Diversity and Vector Capacities.</title>
        <authorList>
            <consortium name="Tick Genome and Microbiome Consortium (TIGMIC)"/>
            <person name="Jia N."/>
            <person name="Wang J."/>
            <person name="Shi W."/>
            <person name="Du L."/>
            <person name="Sun Y."/>
            <person name="Zhan W."/>
            <person name="Jiang J.F."/>
            <person name="Wang Q."/>
            <person name="Zhang B."/>
            <person name="Ji P."/>
            <person name="Bell-Sakyi L."/>
            <person name="Cui X.M."/>
            <person name="Yuan T.T."/>
            <person name="Jiang B.G."/>
            <person name="Yang W.F."/>
            <person name="Lam T.T."/>
            <person name="Chang Q.C."/>
            <person name="Ding S.J."/>
            <person name="Wang X.J."/>
            <person name="Zhu J.G."/>
            <person name="Ruan X.D."/>
            <person name="Zhao L."/>
            <person name="Wei J.T."/>
            <person name="Ye R.Z."/>
            <person name="Que T.C."/>
            <person name="Du C.H."/>
            <person name="Zhou Y.H."/>
            <person name="Cheng J.X."/>
            <person name="Dai P.F."/>
            <person name="Guo W.B."/>
            <person name="Han X.H."/>
            <person name="Huang E.J."/>
            <person name="Li L.F."/>
            <person name="Wei W."/>
            <person name="Gao Y.C."/>
            <person name="Liu J.Z."/>
            <person name="Shao H.Z."/>
            <person name="Wang X."/>
            <person name="Wang C.C."/>
            <person name="Yang T.C."/>
            <person name="Huo Q.B."/>
            <person name="Li W."/>
            <person name="Chen H.Y."/>
            <person name="Chen S.E."/>
            <person name="Zhou L.G."/>
            <person name="Ni X.B."/>
            <person name="Tian J.H."/>
            <person name="Sheng Y."/>
            <person name="Liu T."/>
            <person name="Pan Y.S."/>
            <person name="Xia L.Y."/>
            <person name="Li J."/>
            <person name="Zhao F."/>
            <person name="Cao W.C."/>
        </authorList>
    </citation>
    <scope>NUCLEOTIDE SEQUENCE [LARGE SCALE GENOMIC DNA]</scope>
    <source>
        <strain evidence="1">Iper-2018</strain>
    </source>
</reference>
<organism evidence="1 2">
    <name type="scientific">Ixodes persulcatus</name>
    <name type="common">Taiga tick</name>
    <dbReference type="NCBI Taxonomy" id="34615"/>
    <lineage>
        <taxon>Eukaryota</taxon>
        <taxon>Metazoa</taxon>
        <taxon>Ecdysozoa</taxon>
        <taxon>Arthropoda</taxon>
        <taxon>Chelicerata</taxon>
        <taxon>Arachnida</taxon>
        <taxon>Acari</taxon>
        <taxon>Parasitiformes</taxon>
        <taxon>Ixodida</taxon>
        <taxon>Ixodoidea</taxon>
        <taxon>Ixodidae</taxon>
        <taxon>Ixodinae</taxon>
        <taxon>Ixodes</taxon>
    </lineage>
</organism>
<dbReference type="EMBL" id="JABSTQ010011135">
    <property type="protein sequence ID" value="KAG0414918.1"/>
    <property type="molecule type" value="Genomic_DNA"/>
</dbReference>
<name>A0AC60P656_IXOPE</name>
<accession>A0AC60P656</accession>
<sequence length="177" mass="20370">MARVKHLSVNGQDYDIEAYIAAPYHSCRGVITKIQIGFNTKYLTQKCRPMGPKDPRVLYARMMAKSNAALITFQGIRVPRFVRLGMVECRCRPYFPKEQNKCSTCGLLNGDMKEHECSLYCIHCKGQHPSKDPKFPARKREPYSKGRLQDEQRAEKQQRPREGKGTKERQSQSNTNS</sequence>
<evidence type="ECO:0000313" key="2">
    <source>
        <dbReference type="Proteomes" id="UP000805193"/>
    </source>
</evidence>
<evidence type="ECO:0000313" key="1">
    <source>
        <dbReference type="EMBL" id="KAG0414918.1"/>
    </source>
</evidence>
<keyword evidence="2" id="KW-1185">Reference proteome</keyword>
<proteinExistence type="predicted"/>
<dbReference type="Proteomes" id="UP000805193">
    <property type="component" value="Unassembled WGS sequence"/>
</dbReference>
<comment type="caution">
    <text evidence="1">The sequence shown here is derived from an EMBL/GenBank/DDBJ whole genome shotgun (WGS) entry which is preliminary data.</text>
</comment>